<dbReference type="SUPFAM" id="SSF46548">
    <property type="entry name" value="alpha-helical ferredoxin"/>
    <property type="match status" value="1"/>
</dbReference>
<dbReference type="Pfam" id="PF00248">
    <property type="entry name" value="Aldo_ket_red"/>
    <property type="match status" value="1"/>
</dbReference>
<dbReference type="CDD" id="cd19096">
    <property type="entry name" value="AKR_Fe-S_oxidoreductase"/>
    <property type="match status" value="1"/>
</dbReference>
<evidence type="ECO:0000313" key="2">
    <source>
        <dbReference type="EMBL" id="BAI62196.1"/>
    </source>
</evidence>
<feature type="domain" description="4Fe-4S ferredoxin-type" evidence="1">
    <location>
        <begin position="335"/>
        <end position="364"/>
    </location>
</feature>
<dbReference type="Pfam" id="PF13187">
    <property type="entry name" value="Fer4_9"/>
    <property type="match status" value="1"/>
</dbReference>
<dbReference type="PROSITE" id="PS00198">
    <property type="entry name" value="4FE4S_FER_1"/>
    <property type="match status" value="1"/>
</dbReference>
<dbReference type="PROSITE" id="PS51379">
    <property type="entry name" value="4FE4S_FER_2"/>
    <property type="match status" value="1"/>
</dbReference>
<dbReference type="InParanoid" id="D1Z0H4"/>
<proteinExistence type="predicted"/>
<reference evidence="2 3" key="1">
    <citation type="journal article" date="2007" name="Appl. Environ. Microbiol.">
        <title>Isolation of key methanogens for global methane emission from rice paddy fields: a novel isolate affiliated with the clone cluster rice cluster I.</title>
        <authorList>
            <person name="Sakai S."/>
            <person name="Imachi H."/>
            <person name="Sekiguchi Y."/>
            <person name="Ohashi A."/>
            <person name="Harada H."/>
            <person name="Kamagata Y."/>
        </authorList>
    </citation>
    <scope>NUCLEOTIDE SEQUENCE [LARGE SCALE GENOMIC DNA]</scope>
    <source>
        <strain evidence="3">DSM 17711 / JCM 13418 / NBRC 101707 / SANAE</strain>
    </source>
</reference>
<dbReference type="PANTHER" id="PTHR43312:SF2">
    <property type="entry name" value="OXIDOREDUCTASE"/>
    <property type="match status" value="1"/>
</dbReference>
<sequence>MLYRTMKKANKDLSILGFGCMRLPVLENGHVNEPEAIRMIRHAIDRGVNYVDTAWPYHNGESEPIVGRALKDGYREKVSLATKLPTWLVEKREDMDKFLDEQLKKLQTDHIDFYLVHSLMGESWKNMESLGVKDFLDDALADGRIKYAGFSFHDKYPAFKKIVDAYDWTFCQIQYNYMDEHYQAGRSGLRYAAKKGMGVVVMEPLRGGLLAKQVPAAMDIWAKAVEKRTPAEWGLRWVWDHPEVSVVLSGMSSMEQVEENLAAAEKGLPWSMTKKDLALVAKVRSMFRSRMAVPCTGCGYCRPCPNGVDIPECFERLNIACMYEDIEHAKTSYKFIGEGKASKCEECGLCEERCPQGIPIPEKLKEVKALFES</sequence>
<dbReference type="Proteomes" id="UP000001882">
    <property type="component" value="Chromosome"/>
</dbReference>
<evidence type="ECO:0000313" key="3">
    <source>
        <dbReference type="Proteomes" id="UP000001882"/>
    </source>
</evidence>
<dbReference type="Gene3D" id="3.20.20.100">
    <property type="entry name" value="NADP-dependent oxidoreductase domain"/>
    <property type="match status" value="1"/>
</dbReference>
<name>D1Z0H4_METPS</name>
<dbReference type="PANTHER" id="PTHR43312">
    <property type="entry name" value="D-THREO-ALDOSE 1-DEHYDROGENASE"/>
    <property type="match status" value="1"/>
</dbReference>
<accession>D1Z0H4</accession>
<reference evidence="3" key="3">
    <citation type="journal article" date="2011" name="PLoS ONE">
        <title>Genome sequence of a mesophilic hydrogenotrophic methanogen Methanocella paludicola, the first cultivated representative of the order Methanocellales.</title>
        <authorList>
            <person name="Sakai S."/>
            <person name="Takaki Y."/>
            <person name="Shimamura S."/>
            <person name="Sekine M."/>
            <person name="Tajima T."/>
            <person name="Kosugi H."/>
            <person name="Ichikawa N."/>
            <person name="Tasumi E."/>
            <person name="Hiraki A.T."/>
            <person name="Shimizu A."/>
            <person name="Kato Y."/>
            <person name="Nishiko R."/>
            <person name="Mori K."/>
            <person name="Fujita N."/>
            <person name="Imachi H."/>
            <person name="Takai K."/>
        </authorList>
    </citation>
    <scope>NUCLEOTIDE SEQUENCE [LARGE SCALE GENOMIC DNA]</scope>
    <source>
        <strain evidence="3">DSM 17711 / JCM 13418 / NBRC 101707 / SANAE</strain>
    </source>
</reference>
<dbReference type="STRING" id="304371.MCP_2124"/>
<dbReference type="KEGG" id="mpd:MCP_2124"/>
<dbReference type="InterPro" id="IPR053135">
    <property type="entry name" value="AKR2_Oxidoreductase"/>
</dbReference>
<dbReference type="EMBL" id="AP011532">
    <property type="protein sequence ID" value="BAI62196.1"/>
    <property type="molecule type" value="Genomic_DNA"/>
</dbReference>
<dbReference type="InterPro" id="IPR036812">
    <property type="entry name" value="NAD(P)_OxRdtase_dom_sf"/>
</dbReference>
<dbReference type="eggNOG" id="arCOG01624">
    <property type="taxonomic scope" value="Archaea"/>
</dbReference>
<protein>
    <submittedName>
        <fullName evidence="2">Aldo/keto reductase family protein</fullName>
    </submittedName>
</protein>
<dbReference type="InterPro" id="IPR017896">
    <property type="entry name" value="4Fe4S_Fe-S-bd"/>
</dbReference>
<dbReference type="PATRIC" id="fig|304371.9.peg.2165"/>
<dbReference type="GO" id="GO:0016491">
    <property type="term" value="F:oxidoreductase activity"/>
    <property type="evidence" value="ECO:0007669"/>
    <property type="project" value="UniProtKB-ARBA"/>
</dbReference>
<evidence type="ECO:0000259" key="1">
    <source>
        <dbReference type="PROSITE" id="PS51379"/>
    </source>
</evidence>
<organism evidence="2 3">
    <name type="scientific">Methanocella paludicola (strain DSM 17711 / JCM 13418 / NBRC 101707 / SANAE)</name>
    <dbReference type="NCBI Taxonomy" id="304371"/>
    <lineage>
        <taxon>Archaea</taxon>
        <taxon>Methanobacteriati</taxon>
        <taxon>Methanobacteriota</taxon>
        <taxon>Stenosarchaea group</taxon>
        <taxon>Methanomicrobia</taxon>
        <taxon>Methanocellales</taxon>
        <taxon>Methanocellaceae</taxon>
        <taxon>Methanocella</taxon>
    </lineage>
</organism>
<gene>
    <name evidence="2" type="ordered locus">MCP_2124</name>
</gene>
<dbReference type="InterPro" id="IPR017900">
    <property type="entry name" value="4Fe4S_Fe_S_CS"/>
</dbReference>
<dbReference type="GeneID" id="8681973"/>
<keyword evidence="3" id="KW-1185">Reference proteome</keyword>
<dbReference type="SUPFAM" id="SSF51430">
    <property type="entry name" value="NAD(P)-linked oxidoreductase"/>
    <property type="match status" value="1"/>
</dbReference>
<reference evidence="2 3" key="2">
    <citation type="journal article" date="2008" name="Int. J. Syst. Evol. Microbiol.">
        <title>Methanocella paludicola gen. nov., sp. nov., a methane-producing archaeon, the first isolate of the lineage 'Rice Cluster I', and proposal of the new archaeal order Methanocellales ord. nov.</title>
        <authorList>
            <person name="Sakai S."/>
            <person name="Imachi H."/>
            <person name="Hanada S."/>
            <person name="Ohashi A."/>
            <person name="Harada H."/>
            <person name="Kamagata Y."/>
        </authorList>
    </citation>
    <scope>NUCLEOTIDE SEQUENCE [LARGE SCALE GENOMIC DNA]</scope>
    <source>
        <strain evidence="3">DSM 17711 / JCM 13418 / NBRC 101707 / SANAE</strain>
    </source>
</reference>
<dbReference type="RefSeq" id="WP_012900870.1">
    <property type="nucleotide sequence ID" value="NC_013665.1"/>
</dbReference>
<dbReference type="InterPro" id="IPR023210">
    <property type="entry name" value="NADP_OxRdtase_dom"/>
</dbReference>
<dbReference type="OrthoDB" id="28487at2157"/>
<dbReference type="AlphaFoldDB" id="D1Z0H4"/>